<gene>
    <name evidence="1" type="ORF">CFSAN001627_12918</name>
</gene>
<evidence type="ECO:0000313" key="1">
    <source>
        <dbReference type="EMBL" id="EKN41491.1"/>
    </source>
</evidence>
<sequence length="33" mass="4084">MENELVKEEFLKKYPSIEEDIIKNQIEWNNLMD</sequence>
<protein>
    <submittedName>
        <fullName evidence="1">RelA/SpoT domain-containing protein</fullName>
    </submittedName>
</protein>
<organism evidence="1 2">
    <name type="scientific">Clostridium botulinum CFSAN001627</name>
    <dbReference type="NCBI Taxonomy" id="1232189"/>
    <lineage>
        <taxon>Bacteria</taxon>
        <taxon>Bacillati</taxon>
        <taxon>Bacillota</taxon>
        <taxon>Clostridia</taxon>
        <taxon>Eubacteriales</taxon>
        <taxon>Clostridiaceae</taxon>
        <taxon>Clostridium</taxon>
    </lineage>
</organism>
<evidence type="ECO:0000313" key="2">
    <source>
        <dbReference type="Proteomes" id="UP000011944"/>
    </source>
</evidence>
<reference evidence="1 2" key="2">
    <citation type="submission" date="2013-03" db="EMBL/GenBank/DDBJ databases">
        <title>Diversity in Clostridium botulinum.</title>
        <authorList>
            <person name="Timme R.E."/>
            <person name="Allard M."/>
            <person name="Luo Y."/>
            <person name="Strain E."/>
            <person name="Gonzalez-Escalona N."/>
            <person name="Brown E."/>
        </authorList>
    </citation>
    <scope>NUCLEOTIDE SEQUENCE [LARGE SCALE GENOMIC DNA]</scope>
    <source>
        <strain evidence="1 2">CFSAN001627</strain>
    </source>
</reference>
<dbReference type="AlphaFoldDB" id="M1ZQM0"/>
<accession>M1ZQM0</accession>
<dbReference type="EMBL" id="AMXI01000751">
    <property type="protein sequence ID" value="EKN41491.1"/>
    <property type="molecule type" value="Genomic_DNA"/>
</dbReference>
<dbReference type="Proteomes" id="UP000011944">
    <property type="component" value="Unassembled WGS sequence"/>
</dbReference>
<proteinExistence type="predicted"/>
<name>M1ZQM0_CLOBO</name>
<feature type="non-terminal residue" evidence="1">
    <location>
        <position position="33"/>
    </location>
</feature>
<comment type="caution">
    <text evidence="1">The sequence shown here is derived from an EMBL/GenBank/DDBJ whole genome shotgun (WGS) entry which is preliminary data.</text>
</comment>
<reference evidence="1 2" key="1">
    <citation type="submission" date="2012-10" db="EMBL/GenBank/DDBJ databases">
        <authorList>
            <person name="Strain E.A."/>
            <person name="Brown E."/>
            <person name="Allard M.W."/>
            <person name="Gonzalez-Escalona N."/>
            <person name="Timme R."/>
        </authorList>
    </citation>
    <scope>NUCLEOTIDE SEQUENCE [LARGE SCALE GENOMIC DNA]</scope>
    <source>
        <strain evidence="1 2">CFSAN001627</strain>
    </source>
</reference>